<evidence type="ECO:0000256" key="4">
    <source>
        <dbReference type="ARBA" id="ARBA00022512"/>
    </source>
</evidence>
<reference evidence="6 7" key="1">
    <citation type="journal article" date="2021" name="Nat. Plants">
        <title>The Taxus genome provides insights into paclitaxel biosynthesis.</title>
        <authorList>
            <person name="Xiong X."/>
            <person name="Gou J."/>
            <person name="Liao Q."/>
            <person name="Li Y."/>
            <person name="Zhou Q."/>
            <person name="Bi G."/>
            <person name="Li C."/>
            <person name="Du R."/>
            <person name="Wang X."/>
            <person name="Sun T."/>
            <person name="Guo L."/>
            <person name="Liang H."/>
            <person name="Lu P."/>
            <person name="Wu Y."/>
            <person name="Zhang Z."/>
            <person name="Ro D.K."/>
            <person name="Shang Y."/>
            <person name="Huang S."/>
            <person name="Yan J."/>
        </authorList>
    </citation>
    <scope>NUCLEOTIDE SEQUENCE [LARGE SCALE GENOMIC DNA]</scope>
    <source>
        <strain evidence="6">Ta-2019</strain>
    </source>
</reference>
<accession>A0AA38GC92</accession>
<keyword evidence="5" id="KW-0964">Secreted</keyword>
<dbReference type="OMA" id="MADFYNW"/>
<evidence type="ECO:0000256" key="2">
    <source>
        <dbReference type="ARBA" id="ARBA00004191"/>
    </source>
</evidence>
<gene>
    <name evidence="6" type="ORF">KI387_015370</name>
</gene>
<dbReference type="EMBL" id="JAHRHJ020000003">
    <property type="protein sequence ID" value="KAH9320731.1"/>
    <property type="molecule type" value="Genomic_DNA"/>
</dbReference>
<dbReference type="PANTHER" id="PTHR21562:SF93">
    <property type="entry name" value="PECTIN ACETYLESTERASE 8"/>
    <property type="match status" value="1"/>
</dbReference>
<dbReference type="InterPro" id="IPR004963">
    <property type="entry name" value="PAE/NOTUM"/>
</dbReference>
<organism evidence="6 7">
    <name type="scientific">Taxus chinensis</name>
    <name type="common">Chinese yew</name>
    <name type="synonym">Taxus wallichiana var. chinensis</name>
    <dbReference type="NCBI Taxonomy" id="29808"/>
    <lineage>
        <taxon>Eukaryota</taxon>
        <taxon>Viridiplantae</taxon>
        <taxon>Streptophyta</taxon>
        <taxon>Embryophyta</taxon>
        <taxon>Tracheophyta</taxon>
        <taxon>Spermatophyta</taxon>
        <taxon>Pinopsida</taxon>
        <taxon>Pinidae</taxon>
        <taxon>Conifers II</taxon>
        <taxon>Cupressales</taxon>
        <taxon>Taxaceae</taxon>
        <taxon>Taxus</taxon>
    </lineage>
</organism>
<sequence>FYNWNRVFVRYCDGSSFTGDVEEVNQVTKLHFRGKRIWQAVMEDLLAAGMDKARQALLSGCSAGGLTTIIHCDKFKELLPLKTKVKCMADAGFFMDVYGHKSRVSSYFSYKKNV</sequence>
<dbReference type="GO" id="GO:0071555">
    <property type="term" value="P:cell wall organization"/>
    <property type="evidence" value="ECO:0007669"/>
    <property type="project" value="UniProtKB-KW"/>
</dbReference>
<dbReference type="PANTHER" id="PTHR21562">
    <property type="entry name" value="NOTUM-RELATED"/>
    <property type="match status" value="1"/>
</dbReference>
<dbReference type="Pfam" id="PF03283">
    <property type="entry name" value="PAE"/>
    <property type="match status" value="1"/>
</dbReference>
<feature type="non-terminal residue" evidence="6">
    <location>
        <position position="1"/>
    </location>
</feature>
<dbReference type="GO" id="GO:0052793">
    <property type="term" value="F:pectin acetylesterase activity"/>
    <property type="evidence" value="ECO:0007669"/>
    <property type="project" value="TreeGrafter"/>
</dbReference>
<comment type="function">
    <text evidence="1 5">Hydrolyzes acetyl esters in homogalacturonan regions of pectin. In type I primary cell wall, galacturonic acid residues of pectin can be acetylated at the O-2 and O-3 positions. Decreasing the degree of acetylation of pectin gels in vitro alters their physical properties.</text>
</comment>
<keyword evidence="5" id="KW-0961">Cell wall biogenesis/degradation</keyword>
<comment type="similarity">
    <text evidence="3 5">Belongs to the pectinacetylesterase family.</text>
</comment>
<dbReference type="Proteomes" id="UP000824469">
    <property type="component" value="Unassembled WGS sequence"/>
</dbReference>
<name>A0AA38GC92_TAXCH</name>
<keyword evidence="4 5" id="KW-0134">Cell wall</keyword>
<protein>
    <recommendedName>
        <fullName evidence="5">Pectin acetylesterase</fullName>
        <ecNumber evidence="5">3.1.1.-</ecNumber>
    </recommendedName>
</protein>
<dbReference type="AlphaFoldDB" id="A0AA38GC92"/>
<evidence type="ECO:0000313" key="6">
    <source>
        <dbReference type="EMBL" id="KAH9320731.1"/>
    </source>
</evidence>
<proteinExistence type="inferred from homology"/>
<keyword evidence="5" id="KW-0378">Hydrolase</keyword>
<evidence type="ECO:0000256" key="3">
    <source>
        <dbReference type="ARBA" id="ARBA00005784"/>
    </source>
</evidence>
<comment type="caution">
    <text evidence="6">The sequence shown here is derived from an EMBL/GenBank/DDBJ whole genome shotgun (WGS) entry which is preliminary data.</text>
</comment>
<keyword evidence="7" id="KW-1185">Reference proteome</keyword>
<dbReference type="EC" id="3.1.1.-" evidence="5"/>
<evidence type="ECO:0000256" key="1">
    <source>
        <dbReference type="ARBA" id="ARBA00003534"/>
    </source>
</evidence>
<evidence type="ECO:0000313" key="7">
    <source>
        <dbReference type="Proteomes" id="UP000824469"/>
    </source>
</evidence>
<dbReference type="GO" id="GO:0009505">
    <property type="term" value="C:plant-type cell wall"/>
    <property type="evidence" value="ECO:0007669"/>
    <property type="project" value="TreeGrafter"/>
</dbReference>
<evidence type="ECO:0000256" key="5">
    <source>
        <dbReference type="RuleBase" id="RU363114"/>
    </source>
</evidence>
<comment type="subcellular location">
    <subcellularLocation>
        <location evidence="2 5">Secreted</location>
        <location evidence="2 5">Cell wall</location>
    </subcellularLocation>
</comment>